<gene>
    <name evidence="11" type="ORF">A2544_02905</name>
</gene>
<dbReference type="GO" id="GO:0006433">
    <property type="term" value="P:prolyl-tRNA aminoacylation"/>
    <property type="evidence" value="ECO:0007669"/>
    <property type="project" value="InterPro"/>
</dbReference>
<dbReference type="Proteomes" id="UP000176868">
    <property type="component" value="Unassembled WGS sequence"/>
</dbReference>
<evidence type="ECO:0000259" key="10">
    <source>
        <dbReference type="PROSITE" id="PS50862"/>
    </source>
</evidence>
<dbReference type="GO" id="GO:0005829">
    <property type="term" value="C:cytosol"/>
    <property type="evidence" value="ECO:0007669"/>
    <property type="project" value="TreeGrafter"/>
</dbReference>
<dbReference type="GO" id="GO:0005524">
    <property type="term" value="F:ATP binding"/>
    <property type="evidence" value="ECO:0007669"/>
    <property type="project" value="UniProtKB-KW"/>
</dbReference>
<dbReference type="PRINTS" id="PR01046">
    <property type="entry name" value="TRNASYNTHPRO"/>
</dbReference>
<evidence type="ECO:0000256" key="6">
    <source>
        <dbReference type="ARBA" id="ARBA00022917"/>
    </source>
</evidence>
<comment type="catalytic activity">
    <reaction evidence="9">
        <text>tRNA(Pro) + L-proline + ATP = L-prolyl-tRNA(Pro) + AMP + diphosphate</text>
        <dbReference type="Rhea" id="RHEA:14305"/>
        <dbReference type="Rhea" id="RHEA-COMP:9700"/>
        <dbReference type="Rhea" id="RHEA-COMP:9702"/>
        <dbReference type="ChEBI" id="CHEBI:30616"/>
        <dbReference type="ChEBI" id="CHEBI:33019"/>
        <dbReference type="ChEBI" id="CHEBI:60039"/>
        <dbReference type="ChEBI" id="CHEBI:78442"/>
        <dbReference type="ChEBI" id="CHEBI:78532"/>
        <dbReference type="ChEBI" id="CHEBI:456215"/>
        <dbReference type="EC" id="6.1.1.15"/>
    </reaction>
</comment>
<evidence type="ECO:0000256" key="8">
    <source>
        <dbReference type="ARBA" id="ARBA00029731"/>
    </source>
</evidence>
<dbReference type="Gene3D" id="3.40.50.800">
    <property type="entry name" value="Anticodon-binding domain"/>
    <property type="match status" value="1"/>
</dbReference>
<dbReference type="Pfam" id="PF03129">
    <property type="entry name" value="HGTP_anticodon"/>
    <property type="match status" value="1"/>
</dbReference>
<keyword evidence="6" id="KW-0648">Protein biosynthesis</keyword>
<proteinExistence type="predicted"/>
<evidence type="ECO:0000256" key="9">
    <source>
        <dbReference type="ARBA" id="ARBA00047671"/>
    </source>
</evidence>
<dbReference type="GO" id="GO:0004827">
    <property type="term" value="F:proline-tRNA ligase activity"/>
    <property type="evidence" value="ECO:0007669"/>
    <property type="project" value="UniProtKB-EC"/>
</dbReference>
<dbReference type="PROSITE" id="PS50862">
    <property type="entry name" value="AA_TRNA_LIGASE_II"/>
    <property type="match status" value="1"/>
</dbReference>
<dbReference type="Pfam" id="PF00587">
    <property type="entry name" value="tRNA-synt_2b"/>
    <property type="match status" value="1"/>
</dbReference>
<dbReference type="SUPFAM" id="SSF55681">
    <property type="entry name" value="Class II aaRS and biotin synthetases"/>
    <property type="match status" value="1"/>
</dbReference>
<evidence type="ECO:0000256" key="1">
    <source>
        <dbReference type="ARBA" id="ARBA00012831"/>
    </source>
</evidence>
<feature type="domain" description="Aminoacyl-transfer RNA synthetases class-II family profile" evidence="10">
    <location>
        <begin position="38"/>
        <end position="308"/>
    </location>
</feature>
<protein>
    <recommendedName>
        <fullName evidence="2">Proline--tRNA ligase</fullName>
        <ecNumber evidence="1">6.1.1.15</ecNumber>
    </recommendedName>
    <alternativeName>
        <fullName evidence="8">Prolyl-tRNA synthetase</fullName>
    </alternativeName>
</protein>
<keyword evidence="3" id="KW-0436">Ligase</keyword>
<evidence type="ECO:0000256" key="3">
    <source>
        <dbReference type="ARBA" id="ARBA00022598"/>
    </source>
</evidence>
<dbReference type="InterPro" id="IPR004154">
    <property type="entry name" value="Anticodon-bd"/>
</dbReference>
<reference evidence="11 12" key="1">
    <citation type="journal article" date="2016" name="Nat. Commun.">
        <title>Thousands of microbial genomes shed light on interconnected biogeochemical processes in an aquifer system.</title>
        <authorList>
            <person name="Anantharaman K."/>
            <person name="Brown C.T."/>
            <person name="Hug L.A."/>
            <person name="Sharon I."/>
            <person name="Castelle C.J."/>
            <person name="Probst A.J."/>
            <person name="Thomas B.C."/>
            <person name="Singh A."/>
            <person name="Wilkins M.J."/>
            <person name="Karaoz U."/>
            <person name="Brodie E.L."/>
            <person name="Williams K.H."/>
            <person name="Hubbard S.S."/>
            <person name="Banfield J.F."/>
        </authorList>
    </citation>
    <scope>NUCLEOTIDE SEQUENCE [LARGE SCALE GENOMIC DNA]</scope>
</reference>
<dbReference type="EC" id="6.1.1.15" evidence="1"/>
<dbReference type="PANTHER" id="PTHR42753:SF2">
    <property type="entry name" value="PROLINE--TRNA LIGASE"/>
    <property type="match status" value="1"/>
</dbReference>
<evidence type="ECO:0000256" key="2">
    <source>
        <dbReference type="ARBA" id="ARBA00019110"/>
    </source>
</evidence>
<evidence type="ECO:0000256" key="7">
    <source>
        <dbReference type="ARBA" id="ARBA00023146"/>
    </source>
</evidence>
<dbReference type="Gene3D" id="3.30.930.10">
    <property type="entry name" value="Bira Bifunctional Protein, Domain 2"/>
    <property type="match status" value="1"/>
</dbReference>
<dbReference type="InterPro" id="IPR002314">
    <property type="entry name" value="aa-tRNA-synt_IIb"/>
</dbReference>
<dbReference type="EMBL" id="MHWZ01000026">
    <property type="protein sequence ID" value="OHB17235.1"/>
    <property type="molecule type" value="Genomic_DNA"/>
</dbReference>
<dbReference type="InterPro" id="IPR036621">
    <property type="entry name" value="Anticodon-bd_dom_sf"/>
</dbReference>
<organism evidence="11 12">
    <name type="scientific">Candidatus Zambryskibacteria bacterium RIFOXYD2_FULL_43_10</name>
    <dbReference type="NCBI Taxonomy" id="1802782"/>
    <lineage>
        <taxon>Bacteria</taxon>
        <taxon>Candidatus Zambryskiibacteriota</taxon>
    </lineage>
</organism>
<dbReference type="PANTHER" id="PTHR42753">
    <property type="entry name" value="MITOCHONDRIAL RIBOSOME PROTEIN L39/PROLYL-TRNA LIGASE FAMILY MEMBER"/>
    <property type="match status" value="1"/>
</dbReference>
<evidence type="ECO:0000313" key="12">
    <source>
        <dbReference type="Proteomes" id="UP000176868"/>
    </source>
</evidence>
<dbReference type="InterPro" id="IPR002316">
    <property type="entry name" value="Pro-tRNA-ligase_IIa"/>
</dbReference>
<dbReference type="InterPro" id="IPR045864">
    <property type="entry name" value="aa-tRNA-synth_II/BPL/LPL"/>
</dbReference>
<keyword evidence="5" id="KW-0067">ATP-binding</keyword>
<evidence type="ECO:0000256" key="4">
    <source>
        <dbReference type="ARBA" id="ARBA00022741"/>
    </source>
</evidence>
<dbReference type="InterPro" id="IPR050062">
    <property type="entry name" value="Pro-tRNA_synthetase"/>
</dbReference>
<dbReference type="SUPFAM" id="SSF52954">
    <property type="entry name" value="Class II aaRS ABD-related"/>
    <property type="match status" value="1"/>
</dbReference>
<dbReference type="InterPro" id="IPR006195">
    <property type="entry name" value="aa-tRNA-synth_II"/>
</dbReference>
<keyword evidence="4" id="KW-0547">Nucleotide-binding</keyword>
<sequence>MRQTELFTKTRREAPKDEEAKNAKLLIRAGFINKEMAGIYDYLPLGLRVLDKIENIIRAEMNALGGQEISMSALQRRELWERGQNRWADDKLPWFKTKLKSGNELGLATTHEEPITNMLEQFISSYQNLPFSVYQFQTKFRNEERAKSGILRTREFLMKDMYSFSRTQDEHDRFYEQAKIAYRNIFNRVGIGDVTYLTLASGGSFSRYSHEFQTLTAAGEDTIYIKDEKKKEAVNKEVETPVGVPEKKAIEVGNIFSLGTKFSDPYLSFNDQAGKQQLVIMGCYGIGLGRLMGTVVEVLSDDKGVIWPREISPFDIHLLVLTEEAKNFTDEIYKTLTSQNITVLYDDRDLRAGEKFADADLIGIPARVVVGDKALKSKKLEIKDRATGGLKEMTIESLIKKLRK</sequence>
<comment type="caution">
    <text evidence="11">The sequence shown here is derived from an EMBL/GenBank/DDBJ whole genome shotgun (WGS) entry which is preliminary data.</text>
</comment>
<dbReference type="CDD" id="cd00861">
    <property type="entry name" value="ProRS_anticodon_short"/>
    <property type="match status" value="1"/>
</dbReference>
<accession>A0A1G2V6H8</accession>
<dbReference type="STRING" id="1802782.A2544_02905"/>
<dbReference type="InterPro" id="IPR044140">
    <property type="entry name" value="ProRS_anticodon_short"/>
</dbReference>
<evidence type="ECO:0000313" key="11">
    <source>
        <dbReference type="EMBL" id="OHB17235.1"/>
    </source>
</evidence>
<evidence type="ECO:0000256" key="5">
    <source>
        <dbReference type="ARBA" id="ARBA00022840"/>
    </source>
</evidence>
<dbReference type="AlphaFoldDB" id="A0A1G2V6H8"/>
<name>A0A1G2V6H8_9BACT</name>
<keyword evidence="7 11" id="KW-0030">Aminoacyl-tRNA synthetase</keyword>